<feature type="compositionally biased region" description="Low complexity" evidence="1">
    <location>
        <begin position="51"/>
        <end position="69"/>
    </location>
</feature>
<dbReference type="Proteomes" id="UP000501690">
    <property type="component" value="Linkage Group LG5"/>
</dbReference>
<reference evidence="2 3" key="1">
    <citation type="submission" date="2019-04" db="EMBL/GenBank/DDBJ databases">
        <title>An improved genome assembly and genetic linkage map for asparagus bean, Vigna unguiculata ssp. sesquipedialis.</title>
        <authorList>
            <person name="Xia Q."/>
            <person name="Zhang R."/>
            <person name="Dong Y."/>
        </authorList>
    </citation>
    <scope>NUCLEOTIDE SEQUENCE [LARGE SCALE GENOMIC DNA]</scope>
    <source>
        <tissue evidence="2">Leaf</tissue>
    </source>
</reference>
<name>A0A4D6LXU8_VIGUN</name>
<feature type="compositionally biased region" description="Polar residues" evidence="1">
    <location>
        <begin position="70"/>
        <end position="87"/>
    </location>
</feature>
<proteinExistence type="predicted"/>
<sequence length="101" mass="10906">MEPAPDLQPRTTISPCRKTHICFHHALEIMAIFATEARKCNSSNVSHHDASSIAATNQNNANSTNVNQQHSCISHNNGNATKSNPLQQRPPAANLAPLTQA</sequence>
<evidence type="ECO:0000313" key="3">
    <source>
        <dbReference type="Proteomes" id="UP000501690"/>
    </source>
</evidence>
<gene>
    <name evidence="2" type="ORF">DEO72_LG5g1798</name>
</gene>
<keyword evidence="3" id="KW-1185">Reference proteome</keyword>
<protein>
    <submittedName>
        <fullName evidence="2">Uncharacterized protein</fullName>
    </submittedName>
</protein>
<evidence type="ECO:0000313" key="2">
    <source>
        <dbReference type="EMBL" id="QCD93722.1"/>
    </source>
</evidence>
<evidence type="ECO:0000256" key="1">
    <source>
        <dbReference type="SAM" id="MobiDB-lite"/>
    </source>
</evidence>
<dbReference type="EMBL" id="CP039349">
    <property type="protein sequence ID" value="QCD93722.1"/>
    <property type="molecule type" value="Genomic_DNA"/>
</dbReference>
<feature type="region of interest" description="Disordered" evidence="1">
    <location>
        <begin position="40"/>
        <end position="101"/>
    </location>
</feature>
<dbReference type="AlphaFoldDB" id="A0A4D6LXU8"/>
<accession>A0A4D6LXU8</accession>
<organism evidence="2 3">
    <name type="scientific">Vigna unguiculata</name>
    <name type="common">Cowpea</name>
    <dbReference type="NCBI Taxonomy" id="3917"/>
    <lineage>
        <taxon>Eukaryota</taxon>
        <taxon>Viridiplantae</taxon>
        <taxon>Streptophyta</taxon>
        <taxon>Embryophyta</taxon>
        <taxon>Tracheophyta</taxon>
        <taxon>Spermatophyta</taxon>
        <taxon>Magnoliopsida</taxon>
        <taxon>eudicotyledons</taxon>
        <taxon>Gunneridae</taxon>
        <taxon>Pentapetalae</taxon>
        <taxon>rosids</taxon>
        <taxon>fabids</taxon>
        <taxon>Fabales</taxon>
        <taxon>Fabaceae</taxon>
        <taxon>Papilionoideae</taxon>
        <taxon>50 kb inversion clade</taxon>
        <taxon>NPAAA clade</taxon>
        <taxon>indigoferoid/millettioid clade</taxon>
        <taxon>Phaseoleae</taxon>
        <taxon>Vigna</taxon>
    </lineage>
</organism>